<evidence type="ECO:0000256" key="2">
    <source>
        <dbReference type="ARBA" id="ARBA00005346"/>
    </source>
</evidence>
<feature type="transmembrane region" description="Helical" evidence="8">
    <location>
        <begin position="6"/>
        <end position="24"/>
    </location>
</feature>
<evidence type="ECO:0000313" key="10">
    <source>
        <dbReference type="EMBL" id="MCY1081229.1"/>
    </source>
</evidence>
<dbReference type="InterPro" id="IPR050586">
    <property type="entry name" value="CPA3_Na-H_Antiporter_D"/>
</dbReference>
<feature type="transmembrane region" description="Helical" evidence="8">
    <location>
        <begin position="238"/>
        <end position="257"/>
    </location>
</feature>
<keyword evidence="6 8" id="KW-0472">Membrane</keyword>
<name>A0ABT4AJ65_9BACT</name>
<keyword evidence="11" id="KW-1185">Reference proteome</keyword>
<dbReference type="Proteomes" id="UP001207654">
    <property type="component" value="Unassembled WGS sequence"/>
</dbReference>
<feature type="transmembrane region" description="Helical" evidence="8">
    <location>
        <begin position="277"/>
        <end position="296"/>
    </location>
</feature>
<keyword evidence="5 8" id="KW-1133">Transmembrane helix</keyword>
<evidence type="ECO:0000256" key="7">
    <source>
        <dbReference type="RuleBase" id="RU000320"/>
    </source>
</evidence>
<feature type="domain" description="NADH:quinone oxidoreductase/Mrp antiporter transmembrane" evidence="9">
    <location>
        <begin position="127"/>
        <end position="410"/>
    </location>
</feature>
<evidence type="ECO:0000256" key="6">
    <source>
        <dbReference type="ARBA" id="ARBA00023136"/>
    </source>
</evidence>
<dbReference type="RefSeq" id="WP_267539834.1">
    <property type="nucleotide sequence ID" value="NZ_JAPNKA010000001.1"/>
</dbReference>
<dbReference type="InterPro" id="IPR003918">
    <property type="entry name" value="NADH_UbQ_OxRdtase"/>
</dbReference>
<feature type="transmembrane region" description="Helical" evidence="8">
    <location>
        <begin position="368"/>
        <end position="391"/>
    </location>
</feature>
<gene>
    <name evidence="10" type="ORF">OV287_42935</name>
</gene>
<feature type="transmembrane region" description="Helical" evidence="8">
    <location>
        <begin position="31"/>
        <end position="49"/>
    </location>
</feature>
<dbReference type="EMBL" id="JAPNKA010000001">
    <property type="protein sequence ID" value="MCY1081229.1"/>
    <property type="molecule type" value="Genomic_DNA"/>
</dbReference>
<evidence type="ECO:0000259" key="9">
    <source>
        <dbReference type="Pfam" id="PF00361"/>
    </source>
</evidence>
<evidence type="ECO:0000256" key="5">
    <source>
        <dbReference type="ARBA" id="ARBA00022989"/>
    </source>
</evidence>
<feature type="transmembrane region" description="Helical" evidence="8">
    <location>
        <begin position="69"/>
        <end position="95"/>
    </location>
</feature>
<dbReference type="PANTHER" id="PTHR42703">
    <property type="entry name" value="NADH DEHYDROGENASE"/>
    <property type="match status" value="1"/>
</dbReference>
<feature type="transmembrane region" description="Helical" evidence="8">
    <location>
        <begin position="442"/>
        <end position="463"/>
    </location>
</feature>
<comment type="similarity">
    <text evidence="2">Belongs to the CPA3 antiporters (TC 2.A.63) subunit D family.</text>
</comment>
<keyword evidence="3" id="KW-1003">Cell membrane</keyword>
<evidence type="ECO:0000256" key="3">
    <source>
        <dbReference type="ARBA" id="ARBA00022475"/>
    </source>
</evidence>
<accession>A0ABT4AJ65</accession>
<evidence type="ECO:0000256" key="1">
    <source>
        <dbReference type="ARBA" id="ARBA00004651"/>
    </source>
</evidence>
<organism evidence="10 11">
    <name type="scientific">Archangium lansingense</name>
    <dbReference type="NCBI Taxonomy" id="2995310"/>
    <lineage>
        <taxon>Bacteria</taxon>
        <taxon>Pseudomonadati</taxon>
        <taxon>Myxococcota</taxon>
        <taxon>Myxococcia</taxon>
        <taxon>Myxococcales</taxon>
        <taxon>Cystobacterineae</taxon>
        <taxon>Archangiaceae</taxon>
        <taxon>Archangium</taxon>
    </lineage>
</organism>
<sequence length="494" mass="52030">MSALLILPILLPLIAAALCLLLPRRAGPRRVLALAATCGLSGVSAALLWEVWHVGALALRVGSWEAPLGIILVADLLGALNVLLSAVMTLAGVVYSAGSLEPRQEAGAHYPLVLVMVAGVCGGFLTGDLFNLFVWFEVMLVASFVLLALDAGRARLEACLKYVTLSLLGSALFLTALALLYGLAGTLNLAVLAQRLPRLEYPGLVTVTAMLLLIVFGLKAGAFPLFFWLPASYHTPPVVVTTLFSALLTKVGVYALFRTFSLLYPGDTDFTHRVLLAMALLSMVTGVLGAVAQYDFRRLLSFHIISQIGYLLAGLALFSRVALAAAIAYWVHYVFAKSALFFVTGVTWRVSGTHDLARMGGLARTHPLVAALFLVPALSLAGIPPLSGFFAKMSLIRAALLGEAWLVAGTAAAVGLLTLYSMMKVWREAFWKPPLQEARGSAGPAALLGPCVALALVMVALGVGARPLFVLADAAAEQLLNPSAYIQASLGGGA</sequence>
<reference evidence="10 11" key="1">
    <citation type="submission" date="2022-11" db="EMBL/GenBank/DDBJ databases">
        <title>Minimal conservation of predation-associated metabolite biosynthetic gene clusters underscores biosynthetic potential of Myxococcota including descriptions for ten novel species: Archangium lansinium sp. nov., Myxococcus landrumus sp. nov., Nannocystis bai.</title>
        <authorList>
            <person name="Ahearne A."/>
            <person name="Stevens C."/>
            <person name="Phillips K."/>
        </authorList>
    </citation>
    <scope>NUCLEOTIDE SEQUENCE [LARGE SCALE GENOMIC DNA]</scope>
    <source>
        <strain evidence="10 11">MIWBW</strain>
    </source>
</reference>
<dbReference type="PANTHER" id="PTHR42703:SF1">
    <property type="entry name" value="NA(+)_H(+) ANTIPORTER SUBUNIT D1"/>
    <property type="match status" value="1"/>
</dbReference>
<keyword evidence="4 7" id="KW-0812">Transmembrane</keyword>
<dbReference type="PRINTS" id="PR01437">
    <property type="entry name" value="NUOXDRDTASE4"/>
</dbReference>
<feature type="transmembrane region" description="Helical" evidence="8">
    <location>
        <begin position="162"/>
        <end position="184"/>
    </location>
</feature>
<feature type="transmembrane region" description="Helical" evidence="8">
    <location>
        <begin position="107"/>
        <end position="126"/>
    </location>
</feature>
<evidence type="ECO:0000256" key="8">
    <source>
        <dbReference type="SAM" id="Phobius"/>
    </source>
</evidence>
<feature type="transmembrane region" description="Helical" evidence="8">
    <location>
        <begin position="308"/>
        <end position="331"/>
    </location>
</feature>
<dbReference type="InterPro" id="IPR001750">
    <property type="entry name" value="ND/Mrp_TM"/>
</dbReference>
<feature type="transmembrane region" description="Helical" evidence="8">
    <location>
        <begin position="398"/>
        <end position="422"/>
    </location>
</feature>
<feature type="transmembrane region" description="Helical" evidence="8">
    <location>
        <begin position="132"/>
        <end position="150"/>
    </location>
</feature>
<proteinExistence type="inferred from homology"/>
<evidence type="ECO:0000256" key="4">
    <source>
        <dbReference type="ARBA" id="ARBA00022692"/>
    </source>
</evidence>
<comment type="caution">
    <text evidence="10">The sequence shown here is derived from an EMBL/GenBank/DDBJ whole genome shotgun (WGS) entry which is preliminary data.</text>
</comment>
<protein>
    <submittedName>
        <fullName evidence="10">Proton-conducting transporter membrane subunit</fullName>
    </submittedName>
</protein>
<feature type="transmembrane region" description="Helical" evidence="8">
    <location>
        <begin position="204"/>
        <end position="226"/>
    </location>
</feature>
<dbReference type="Pfam" id="PF00361">
    <property type="entry name" value="Proton_antipo_M"/>
    <property type="match status" value="1"/>
</dbReference>
<evidence type="ECO:0000313" key="11">
    <source>
        <dbReference type="Proteomes" id="UP001207654"/>
    </source>
</evidence>
<comment type="subcellular location">
    <subcellularLocation>
        <location evidence="1">Cell membrane</location>
        <topology evidence="1">Multi-pass membrane protein</topology>
    </subcellularLocation>
    <subcellularLocation>
        <location evidence="7">Membrane</location>
        <topology evidence="7">Multi-pass membrane protein</topology>
    </subcellularLocation>
</comment>